<dbReference type="AlphaFoldDB" id="A0A6I6UWP5"/>
<evidence type="ECO:0000313" key="4">
    <source>
        <dbReference type="Proteomes" id="UP000465062"/>
    </source>
</evidence>
<name>A0A6I6UWP5_9BACI</name>
<gene>
    <name evidence="3" type="ORF">FHE72_21485</name>
</gene>
<reference evidence="3 4" key="1">
    <citation type="submission" date="2019-06" db="EMBL/GenBank/DDBJ databases">
        <title>An operon consisting of a P-type ATPase gene and a transcriptional regular gene given the different cadmium resistance in Bacillus vietamensis 151-6 and Bacillus marisflavi 151-25.</title>
        <authorList>
            <person name="Yu X."/>
        </authorList>
    </citation>
    <scope>NUCLEOTIDE SEQUENCE [LARGE SCALE GENOMIC DNA]</scope>
    <source>
        <strain evidence="3 4">151-6</strain>
    </source>
</reference>
<feature type="domain" description="LXG" evidence="2">
    <location>
        <begin position="1"/>
        <end position="236"/>
    </location>
</feature>
<dbReference type="PROSITE" id="PS51756">
    <property type="entry name" value="LXG"/>
    <property type="match status" value="1"/>
</dbReference>
<comment type="similarity">
    <text evidence="1">In the N-terminal section; belongs to the LXG family.</text>
</comment>
<dbReference type="Proteomes" id="UP000465062">
    <property type="component" value="Chromosome"/>
</dbReference>
<sequence length="512" mass="56155">MVKILDSQSLHTGIGELISKLSTEMKQIKELQREVEAFIHLDDSFRGQGGAAIRDFYKDFHTTLLSSFSFLLKDYDRALSNIKNAADDLEPDETGYIQQSFLSHDLKAALRKSENLTLELVDEANSSISRVSDIVYSPPLNENRFTSLQQQAQSKIDQTVEDLTAFDRAQTKELEFVEQNIQLLRKYLYEVNGMFENDQLTINTYESSILDDSKFHDQVHSYQQNRKLSVIGDMLLSPFDSINSQMSWGDNLLAGYQTLSVLTAGVFSSKLKVHYLGSKPTLWQKLRGKYEFSVRTDPSWTSKGKHSSKLAKKLLTFSRAETPSNPLLKQLQRFVKTYESPAHIYKHAAGFPKNFNKLTGAELRKSIYNRMTTGTKEILGKTVSAKGMTTVGKKIPFVGTAVSFIANAGEFTSPENSNMGVSEKIGRFVGGVGTDLAAMGAGAQVGATIGSIGGPVGIVVGGAIGGLVGGLASSKYGGKVKDITGKIGKAIGESSTAKKISKVKDSVMSWFN</sequence>
<dbReference type="Pfam" id="PF04740">
    <property type="entry name" value="LXG"/>
    <property type="match status" value="1"/>
</dbReference>
<evidence type="ECO:0000256" key="1">
    <source>
        <dbReference type="ARBA" id="ARBA00034117"/>
    </source>
</evidence>
<accession>A0A6I6UWP5</accession>
<dbReference type="InterPro" id="IPR006829">
    <property type="entry name" value="LXG_dom"/>
</dbReference>
<evidence type="ECO:0000259" key="2">
    <source>
        <dbReference type="PROSITE" id="PS51756"/>
    </source>
</evidence>
<protein>
    <recommendedName>
        <fullName evidence="2">LXG domain-containing protein</fullName>
    </recommendedName>
</protein>
<organism evidence="3 4">
    <name type="scientific">Rossellomorea vietnamensis</name>
    <dbReference type="NCBI Taxonomy" id="218284"/>
    <lineage>
        <taxon>Bacteria</taxon>
        <taxon>Bacillati</taxon>
        <taxon>Bacillota</taxon>
        <taxon>Bacilli</taxon>
        <taxon>Bacillales</taxon>
        <taxon>Bacillaceae</taxon>
        <taxon>Rossellomorea</taxon>
    </lineage>
</organism>
<dbReference type="KEGG" id="bvq:FHE72_21485"/>
<evidence type="ECO:0000313" key="3">
    <source>
        <dbReference type="EMBL" id="QHE63270.1"/>
    </source>
</evidence>
<dbReference type="EMBL" id="CP047394">
    <property type="protein sequence ID" value="QHE63270.1"/>
    <property type="molecule type" value="Genomic_DNA"/>
</dbReference>
<proteinExistence type="inferred from homology"/>
<dbReference type="RefSeq" id="WP_159362949.1">
    <property type="nucleotide sequence ID" value="NZ_CP047394.1"/>
</dbReference>